<name>A0A3N4N4D8_9FLAO</name>
<sequence length="253" mass="30461">MNFKIKMMQKVKNATIIRKVCFILIAVLCSFSCFAQKKEIKNNDDYIIINEAIKRYFVSKKIRDSIFLSSDLYKEHPNHRVNKSQLKIRRALDTIYLKKIADKLFYQNFLKNDAHWKREKRHKKIKHQLDSIFSEAEVVNYKKLLDDNNYVWNPDKIDFKDRVFMVDELIYTKKEMDKFAIDKKDSSNLKIRKFNKKNNLFVFSKPLYSLNKNTALIVYTYSGNYVLLIFDKKGKNWQFKHKLSESYFISKIE</sequence>
<feature type="signal peptide" evidence="1">
    <location>
        <begin position="1"/>
        <end position="35"/>
    </location>
</feature>
<organism evidence="2 3">
    <name type="scientific">Aureibaculum marinum</name>
    <dbReference type="NCBI Taxonomy" id="2487930"/>
    <lineage>
        <taxon>Bacteria</taxon>
        <taxon>Pseudomonadati</taxon>
        <taxon>Bacteroidota</taxon>
        <taxon>Flavobacteriia</taxon>
        <taxon>Flavobacteriales</taxon>
        <taxon>Flavobacteriaceae</taxon>
        <taxon>Aureibaculum</taxon>
    </lineage>
</organism>
<keyword evidence="1" id="KW-0732">Signal</keyword>
<reference evidence="2 3" key="1">
    <citation type="submission" date="2018-11" db="EMBL/GenBank/DDBJ databases">
        <title>Aureibaculum marinum gen. nov., sp. nov., a member of the family Flavobacteriaceae isolated from the Bohai Sea.</title>
        <authorList>
            <person name="Ji X."/>
        </authorList>
    </citation>
    <scope>NUCLEOTIDE SEQUENCE [LARGE SCALE GENOMIC DNA]</scope>
    <source>
        <strain evidence="2 3">BH-SD17</strain>
    </source>
</reference>
<protein>
    <submittedName>
        <fullName evidence="2">Uncharacterized protein</fullName>
    </submittedName>
</protein>
<evidence type="ECO:0000313" key="2">
    <source>
        <dbReference type="EMBL" id="RPD91184.1"/>
    </source>
</evidence>
<proteinExistence type="predicted"/>
<feature type="chain" id="PRO_5017960906" evidence="1">
    <location>
        <begin position="36"/>
        <end position="253"/>
    </location>
</feature>
<dbReference type="Proteomes" id="UP000270856">
    <property type="component" value="Unassembled WGS sequence"/>
</dbReference>
<accession>A0A3N4N4D8</accession>
<dbReference type="AlphaFoldDB" id="A0A3N4N4D8"/>
<gene>
    <name evidence="2" type="ORF">EGM88_15080</name>
</gene>
<dbReference type="EMBL" id="RPFJ01000080">
    <property type="protein sequence ID" value="RPD91184.1"/>
    <property type="molecule type" value="Genomic_DNA"/>
</dbReference>
<comment type="caution">
    <text evidence="2">The sequence shown here is derived from an EMBL/GenBank/DDBJ whole genome shotgun (WGS) entry which is preliminary data.</text>
</comment>
<keyword evidence="3" id="KW-1185">Reference proteome</keyword>
<evidence type="ECO:0000313" key="3">
    <source>
        <dbReference type="Proteomes" id="UP000270856"/>
    </source>
</evidence>
<evidence type="ECO:0000256" key="1">
    <source>
        <dbReference type="SAM" id="SignalP"/>
    </source>
</evidence>